<dbReference type="Proteomes" id="UP000770785">
    <property type="component" value="Unassembled WGS sequence"/>
</dbReference>
<evidence type="ECO:0000313" key="2">
    <source>
        <dbReference type="Proteomes" id="UP000770785"/>
    </source>
</evidence>
<dbReference type="EMBL" id="JAATJH010000002">
    <property type="protein sequence ID" value="NJC25620.1"/>
    <property type="molecule type" value="Genomic_DNA"/>
</dbReference>
<sequence>MWYYGKNVRYVSSYVNSKLCHAIMKDIPDHTGWLRIAPTSTDGVTNVLAILAEANANGQKVNIDISSNQITGVYKS</sequence>
<keyword evidence="2" id="KW-1185">Reference proteome</keyword>
<gene>
    <name evidence="1" type="ORF">GGR27_001119</name>
</gene>
<reference evidence="1 2" key="1">
    <citation type="submission" date="2020-03" db="EMBL/GenBank/DDBJ databases">
        <title>Genomic Encyclopedia of Type Strains, Phase IV (KMG-IV): sequencing the most valuable type-strain genomes for metagenomic binning, comparative biology and taxonomic classification.</title>
        <authorList>
            <person name="Goeker M."/>
        </authorList>
    </citation>
    <scope>NUCLEOTIDE SEQUENCE [LARGE SCALE GENOMIC DNA]</scope>
    <source>
        <strain evidence="1 2">DSM 105096</strain>
    </source>
</reference>
<proteinExistence type="predicted"/>
<accession>A0ABX0X8N8</accession>
<organism evidence="1 2">
    <name type="scientific">Neolewinella antarctica</name>
    <dbReference type="NCBI Taxonomy" id="442734"/>
    <lineage>
        <taxon>Bacteria</taxon>
        <taxon>Pseudomonadati</taxon>
        <taxon>Bacteroidota</taxon>
        <taxon>Saprospiria</taxon>
        <taxon>Saprospirales</taxon>
        <taxon>Lewinellaceae</taxon>
        <taxon>Neolewinella</taxon>
    </lineage>
</organism>
<evidence type="ECO:0000313" key="1">
    <source>
        <dbReference type="EMBL" id="NJC25620.1"/>
    </source>
</evidence>
<comment type="caution">
    <text evidence="1">The sequence shown here is derived from an EMBL/GenBank/DDBJ whole genome shotgun (WGS) entry which is preliminary data.</text>
</comment>
<protein>
    <submittedName>
        <fullName evidence="1">Uncharacterized protein</fullName>
    </submittedName>
</protein>
<name>A0ABX0X8N8_9BACT</name>